<keyword evidence="1" id="KW-1133">Transmembrane helix</keyword>
<evidence type="ECO:0000313" key="2">
    <source>
        <dbReference type="EMBL" id="EYB97263.1"/>
    </source>
</evidence>
<dbReference type="AlphaFoldDB" id="A0A016T2P7"/>
<keyword evidence="1" id="KW-0472">Membrane</keyword>
<name>A0A016T2P7_9BILA</name>
<proteinExistence type="predicted"/>
<keyword evidence="1" id="KW-0812">Transmembrane</keyword>
<reference evidence="3" key="1">
    <citation type="journal article" date="2015" name="Nat. Genet.">
        <title>The genome and transcriptome of the zoonotic hookworm Ancylostoma ceylanicum identify infection-specific gene families.</title>
        <authorList>
            <person name="Schwarz E.M."/>
            <person name="Hu Y."/>
            <person name="Antoshechkin I."/>
            <person name="Miller M.M."/>
            <person name="Sternberg P.W."/>
            <person name="Aroian R.V."/>
        </authorList>
    </citation>
    <scope>NUCLEOTIDE SEQUENCE</scope>
    <source>
        <strain evidence="3">HY135</strain>
    </source>
</reference>
<organism evidence="2 3">
    <name type="scientific">Ancylostoma ceylanicum</name>
    <dbReference type="NCBI Taxonomy" id="53326"/>
    <lineage>
        <taxon>Eukaryota</taxon>
        <taxon>Metazoa</taxon>
        <taxon>Ecdysozoa</taxon>
        <taxon>Nematoda</taxon>
        <taxon>Chromadorea</taxon>
        <taxon>Rhabditida</taxon>
        <taxon>Rhabditina</taxon>
        <taxon>Rhabditomorpha</taxon>
        <taxon>Strongyloidea</taxon>
        <taxon>Ancylostomatidae</taxon>
        <taxon>Ancylostomatinae</taxon>
        <taxon>Ancylostoma</taxon>
    </lineage>
</organism>
<dbReference type="Proteomes" id="UP000024635">
    <property type="component" value="Unassembled WGS sequence"/>
</dbReference>
<dbReference type="EMBL" id="JARK01001478">
    <property type="protein sequence ID" value="EYB97263.1"/>
    <property type="molecule type" value="Genomic_DNA"/>
</dbReference>
<protein>
    <submittedName>
        <fullName evidence="2">Uncharacterized protein</fullName>
    </submittedName>
</protein>
<keyword evidence="3" id="KW-1185">Reference proteome</keyword>
<evidence type="ECO:0000256" key="1">
    <source>
        <dbReference type="SAM" id="Phobius"/>
    </source>
</evidence>
<feature type="transmembrane region" description="Helical" evidence="1">
    <location>
        <begin position="24"/>
        <end position="45"/>
    </location>
</feature>
<comment type="caution">
    <text evidence="2">The sequence shown here is derived from an EMBL/GenBank/DDBJ whole genome shotgun (WGS) entry which is preliminary data.</text>
</comment>
<gene>
    <name evidence="2" type="primary">Acey_s0142.g2328</name>
    <name evidence="2" type="ORF">Y032_0142g2328</name>
</gene>
<accession>A0A016T2P7</accession>
<evidence type="ECO:0000313" key="3">
    <source>
        <dbReference type="Proteomes" id="UP000024635"/>
    </source>
</evidence>
<sequence length="117" mass="13351">MVKDTVRIIDPSMIASLLERYSSFPNLIICTILIGWISTATVLIITSTKLPRSISVVIIVVVTITETTPATGDYTLDCYKRYRDCIQSFHVEMVGRKLVDDDCNCYQIVMDDYNYNR</sequence>